<evidence type="ECO:0000313" key="5">
    <source>
        <dbReference type="Proteomes" id="UP000014140"/>
    </source>
</evidence>
<evidence type="ECO:0000259" key="2">
    <source>
        <dbReference type="Pfam" id="PF04773"/>
    </source>
</evidence>
<reference evidence="4 5" key="1">
    <citation type="submission" date="2013-04" db="EMBL/GenBank/DDBJ databases">
        <title>The Genome Sequence of Parabacteroides goldsteinii dnLKV18.</title>
        <authorList>
            <consortium name="The Broad Institute Genomics Platform"/>
            <consortium name="The Broad Institute Genome Sequencing Center for Infectious Disease"/>
            <person name="Earl A."/>
            <person name="Xavier R."/>
            <person name="Kuhn K."/>
            <person name="Stappenbeck T."/>
            <person name="Walker B."/>
            <person name="Young S."/>
            <person name="Zeng Q."/>
            <person name="Gargeya S."/>
            <person name="Fitzgerald M."/>
            <person name="Haas B."/>
            <person name="Abouelleil A."/>
            <person name="Allen A.W."/>
            <person name="Alvarado L."/>
            <person name="Arachchi H.M."/>
            <person name="Berlin A.M."/>
            <person name="Chapman S.B."/>
            <person name="Gainer-Dewar J."/>
            <person name="Goldberg J."/>
            <person name="Griggs A."/>
            <person name="Gujja S."/>
            <person name="Hansen M."/>
            <person name="Howarth C."/>
            <person name="Imamovic A."/>
            <person name="Ireland A."/>
            <person name="Larimer J."/>
            <person name="McCowan C."/>
            <person name="Murphy C."/>
            <person name="Pearson M."/>
            <person name="Poon T.W."/>
            <person name="Priest M."/>
            <person name="Roberts A."/>
            <person name="Saif S."/>
            <person name="Shea T."/>
            <person name="Sisk P."/>
            <person name="Sykes S."/>
            <person name="Wortman J."/>
            <person name="Nusbaum C."/>
            <person name="Birren B."/>
        </authorList>
    </citation>
    <scope>NUCLEOTIDE SEQUENCE [LARGE SCALE GENOMIC DNA]</scope>
    <source>
        <strain evidence="5">dnLKV18</strain>
    </source>
</reference>
<accession>S0GNJ7</accession>
<feature type="transmembrane region" description="Helical" evidence="1">
    <location>
        <begin position="83"/>
        <end position="102"/>
    </location>
</feature>
<evidence type="ECO:0008006" key="6">
    <source>
        <dbReference type="Google" id="ProtNLM"/>
    </source>
</evidence>
<dbReference type="RefSeq" id="WP_010801584.1">
    <property type="nucleotide sequence ID" value="NZ_KE159522.1"/>
</dbReference>
<gene>
    <name evidence="4" type="ORF">C803_05004</name>
</gene>
<dbReference type="PATRIC" id="fig|1235789.3.peg.5017"/>
<feature type="domain" description="Protein FecR C-terminal" evidence="3">
    <location>
        <begin position="312"/>
        <end position="380"/>
    </location>
</feature>
<keyword evidence="1" id="KW-0472">Membrane</keyword>
<dbReference type="Pfam" id="PF16344">
    <property type="entry name" value="FecR_C"/>
    <property type="match status" value="1"/>
</dbReference>
<keyword evidence="5" id="KW-1185">Reference proteome</keyword>
<evidence type="ECO:0000256" key="1">
    <source>
        <dbReference type="SAM" id="Phobius"/>
    </source>
</evidence>
<organism evidence="4 5">
    <name type="scientific">Parabacteroides goldsteinii dnLKV18</name>
    <dbReference type="NCBI Taxonomy" id="1235789"/>
    <lineage>
        <taxon>Bacteria</taxon>
        <taxon>Pseudomonadati</taxon>
        <taxon>Bacteroidota</taxon>
        <taxon>Bacteroidia</taxon>
        <taxon>Bacteroidales</taxon>
        <taxon>Tannerellaceae</taxon>
        <taxon>Parabacteroides</taxon>
    </lineage>
</organism>
<comment type="caution">
    <text evidence="4">The sequence shown here is derived from an EMBL/GenBank/DDBJ whole genome shotgun (WGS) entry which is preliminary data.</text>
</comment>
<dbReference type="EMBL" id="ASSQ01000022">
    <property type="protein sequence ID" value="EOS14178.1"/>
    <property type="molecule type" value="Genomic_DNA"/>
</dbReference>
<evidence type="ECO:0000259" key="3">
    <source>
        <dbReference type="Pfam" id="PF16344"/>
    </source>
</evidence>
<dbReference type="AlphaFoldDB" id="S0GNJ7"/>
<protein>
    <recommendedName>
        <fullName evidence="6">FecR protein domain-containing protein</fullName>
    </recommendedName>
</protein>
<dbReference type="PANTHER" id="PTHR30273:SF2">
    <property type="entry name" value="PROTEIN FECR"/>
    <property type="match status" value="1"/>
</dbReference>
<dbReference type="InterPro" id="IPR006860">
    <property type="entry name" value="FecR"/>
</dbReference>
<dbReference type="PANTHER" id="PTHR30273">
    <property type="entry name" value="PERIPLASMIC SIGNAL SENSOR AND SIGMA FACTOR ACTIVATOR FECR-RELATED"/>
    <property type="match status" value="1"/>
</dbReference>
<dbReference type="Gene3D" id="3.55.50.30">
    <property type="match status" value="1"/>
</dbReference>
<keyword evidence="1" id="KW-0812">Transmembrane</keyword>
<dbReference type="Proteomes" id="UP000014140">
    <property type="component" value="Unassembled WGS sequence"/>
</dbReference>
<sequence length="389" mass="45243">MSIETIYQIIYAVLADEATDKEHHIFTEWLNASEANRKEYTKLKRLYQVTSHTVKEKTFDTDSAWLKVSQHTINKKKAFHFPIWTRYAAMITVIISISLFFFPRSPQIAIVSEIKMEEFDEPTLLLGDGEKIALTEESFSRQDQQVVIKNDARNKLTYETYQSKTKEITIKNNLLIIPKGKTYQLQLSDGTRIWLNSETELTYPSQFIGNKREVSLIGEAFFKVAKNDSKPFIVKVNGADIKVLGTSFNVSCYTNDKTISTTLVEGSVAVKPEKEKQQTIIPSEQLTYNTENHQTTIQTVNTEIFTSWINGRYIFKNTTLEEIMEKLQRWYDFSVNYEDENLKNNRYSLIAERNTELDKILEIISYTSDIKLERVNNSINIKKRKEEKL</sequence>
<dbReference type="Gene3D" id="2.60.120.1440">
    <property type="match status" value="1"/>
</dbReference>
<dbReference type="FunFam" id="2.60.120.1440:FF:000001">
    <property type="entry name" value="Putative anti-sigma factor"/>
    <property type="match status" value="1"/>
</dbReference>
<dbReference type="GeneID" id="69982361"/>
<name>S0GNJ7_9BACT</name>
<dbReference type="InterPro" id="IPR012373">
    <property type="entry name" value="Ferrdict_sens_TM"/>
</dbReference>
<proteinExistence type="predicted"/>
<keyword evidence="1" id="KW-1133">Transmembrane helix</keyword>
<dbReference type="InterPro" id="IPR032508">
    <property type="entry name" value="FecR_C"/>
</dbReference>
<dbReference type="HOGENOM" id="CLU_050192_1_0_10"/>
<evidence type="ECO:0000313" key="4">
    <source>
        <dbReference type="EMBL" id="EOS14178.1"/>
    </source>
</evidence>
<dbReference type="Pfam" id="PF04773">
    <property type="entry name" value="FecR"/>
    <property type="match status" value="1"/>
</dbReference>
<dbReference type="GO" id="GO:0016989">
    <property type="term" value="F:sigma factor antagonist activity"/>
    <property type="evidence" value="ECO:0007669"/>
    <property type="project" value="TreeGrafter"/>
</dbReference>
<feature type="domain" description="FecR protein" evidence="2">
    <location>
        <begin position="179"/>
        <end position="268"/>
    </location>
</feature>